<evidence type="ECO:0000256" key="1">
    <source>
        <dbReference type="SAM" id="Phobius"/>
    </source>
</evidence>
<dbReference type="InterPro" id="IPR007065">
    <property type="entry name" value="HPP"/>
</dbReference>
<evidence type="ECO:0000313" key="3">
    <source>
        <dbReference type="EMBL" id="MFB9993906.1"/>
    </source>
</evidence>
<dbReference type="PANTHER" id="PTHR33741:SF5">
    <property type="entry name" value="TRANSMEMBRANE PROTEIN DDB_G0269096-RELATED"/>
    <property type="match status" value="1"/>
</dbReference>
<dbReference type="RefSeq" id="WP_380013658.1">
    <property type="nucleotide sequence ID" value="NZ_JBHLYR010000058.1"/>
</dbReference>
<evidence type="ECO:0000259" key="2">
    <source>
        <dbReference type="Pfam" id="PF04982"/>
    </source>
</evidence>
<dbReference type="Proteomes" id="UP001589733">
    <property type="component" value="Unassembled WGS sequence"/>
</dbReference>
<dbReference type="Pfam" id="PF04982">
    <property type="entry name" value="TM_HPP"/>
    <property type="match status" value="1"/>
</dbReference>
<feature type="transmembrane region" description="Helical" evidence="1">
    <location>
        <begin position="131"/>
        <end position="158"/>
    </location>
</feature>
<accession>A0ABV6B630</accession>
<feature type="transmembrane region" description="Helical" evidence="1">
    <location>
        <begin position="15"/>
        <end position="34"/>
    </location>
</feature>
<sequence>MPNPETKRPTIPDTVWAPLSAAALILFIGLVGLATHQPLLFPSLGPTAFLQTETPDQPSARPYNVVTGHLVGLLAGFLAVWVCGAGDAPSVLSVHQLTAPRVWASVLAILLTLLVGLLLRASHPPAAATTLLASLGGFSPTVQSTVTVMSGVLGVALLGEFLRLVRLRQQTGGSPP</sequence>
<proteinExistence type="predicted"/>
<dbReference type="InterPro" id="IPR058581">
    <property type="entry name" value="TM_HPP"/>
</dbReference>
<protein>
    <submittedName>
        <fullName evidence="3">HPP family protein</fullName>
    </submittedName>
</protein>
<feature type="transmembrane region" description="Helical" evidence="1">
    <location>
        <begin position="102"/>
        <end position="119"/>
    </location>
</feature>
<dbReference type="PANTHER" id="PTHR33741">
    <property type="entry name" value="TRANSMEMBRANE PROTEIN DDB_G0269096-RELATED"/>
    <property type="match status" value="1"/>
</dbReference>
<name>A0ABV6B630_9DEIO</name>
<keyword evidence="1" id="KW-0472">Membrane</keyword>
<dbReference type="EMBL" id="JBHLYR010000058">
    <property type="protein sequence ID" value="MFB9993906.1"/>
    <property type="molecule type" value="Genomic_DNA"/>
</dbReference>
<organism evidence="3 4">
    <name type="scientific">Deinococcus oregonensis</name>
    <dbReference type="NCBI Taxonomy" id="1805970"/>
    <lineage>
        <taxon>Bacteria</taxon>
        <taxon>Thermotogati</taxon>
        <taxon>Deinococcota</taxon>
        <taxon>Deinococci</taxon>
        <taxon>Deinococcales</taxon>
        <taxon>Deinococcaceae</taxon>
        <taxon>Deinococcus</taxon>
    </lineage>
</organism>
<evidence type="ECO:0000313" key="4">
    <source>
        <dbReference type="Proteomes" id="UP001589733"/>
    </source>
</evidence>
<feature type="transmembrane region" description="Helical" evidence="1">
    <location>
        <begin position="63"/>
        <end position="82"/>
    </location>
</feature>
<reference evidence="3 4" key="1">
    <citation type="submission" date="2024-09" db="EMBL/GenBank/DDBJ databases">
        <authorList>
            <person name="Sun Q."/>
            <person name="Mori K."/>
        </authorList>
    </citation>
    <scope>NUCLEOTIDE SEQUENCE [LARGE SCALE GENOMIC DNA]</scope>
    <source>
        <strain evidence="3 4">JCM 13503</strain>
    </source>
</reference>
<keyword evidence="4" id="KW-1185">Reference proteome</keyword>
<comment type="caution">
    <text evidence="3">The sequence shown here is derived from an EMBL/GenBank/DDBJ whole genome shotgun (WGS) entry which is preliminary data.</text>
</comment>
<keyword evidence="1" id="KW-1133">Transmembrane helix</keyword>
<gene>
    <name evidence="3" type="ORF">ACFFLM_18285</name>
</gene>
<keyword evidence="1" id="KW-0812">Transmembrane</keyword>
<feature type="domain" description="HPP transmembrane region" evidence="2">
    <location>
        <begin position="8"/>
        <end position="157"/>
    </location>
</feature>